<dbReference type="FunFam" id="3.30.420.10:FF:000003">
    <property type="entry name" value="Oligoribonuclease"/>
    <property type="match status" value="1"/>
</dbReference>
<comment type="subcellular location">
    <subcellularLocation>
        <location evidence="6">Cytoplasm</location>
    </subcellularLocation>
</comment>
<keyword evidence="4 6" id="KW-0269">Exonuclease</keyword>
<feature type="active site" evidence="6">
    <location>
        <position position="131"/>
    </location>
</feature>
<dbReference type="InterPro" id="IPR036397">
    <property type="entry name" value="RNaseH_sf"/>
</dbReference>
<dbReference type="EMBL" id="RBIN01000009">
    <property type="protein sequence ID" value="RKQ96294.1"/>
    <property type="molecule type" value="Genomic_DNA"/>
</dbReference>
<dbReference type="GO" id="GO:0003676">
    <property type="term" value="F:nucleic acid binding"/>
    <property type="evidence" value="ECO:0007669"/>
    <property type="project" value="InterPro"/>
</dbReference>
<keyword evidence="3 6" id="KW-0378">Hydrolase</keyword>
<evidence type="ECO:0000256" key="3">
    <source>
        <dbReference type="ARBA" id="ARBA00022801"/>
    </source>
</evidence>
<dbReference type="SUPFAM" id="SSF53098">
    <property type="entry name" value="Ribonuclease H-like"/>
    <property type="match status" value="1"/>
</dbReference>
<dbReference type="OrthoDB" id="9801329at2"/>
<dbReference type="Pfam" id="PF00929">
    <property type="entry name" value="RNase_T"/>
    <property type="match status" value="1"/>
</dbReference>
<keyword evidence="2 6" id="KW-0540">Nuclease</keyword>
<dbReference type="InterPro" id="IPR013520">
    <property type="entry name" value="Ribonucl_H"/>
</dbReference>
<protein>
    <recommendedName>
        <fullName evidence="5 6">Oligoribonuclease</fullName>
        <ecNumber evidence="6">3.1.-.-</ecNumber>
    </recommendedName>
</protein>
<evidence type="ECO:0000256" key="2">
    <source>
        <dbReference type="ARBA" id="ARBA00022722"/>
    </source>
</evidence>
<dbReference type="CDD" id="cd06135">
    <property type="entry name" value="Orn"/>
    <property type="match status" value="1"/>
</dbReference>
<evidence type="ECO:0000256" key="5">
    <source>
        <dbReference type="ARBA" id="ARBA00070964"/>
    </source>
</evidence>
<dbReference type="PANTHER" id="PTHR11046:SF0">
    <property type="entry name" value="OLIGORIBONUCLEASE, MITOCHONDRIAL"/>
    <property type="match status" value="1"/>
</dbReference>
<dbReference type="GO" id="GO:0005737">
    <property type="term" value="C:cytoplasm"/>
    <property type="evidence" value="ECO:0007669"/>
    <property type="project" value="UniProtKB-SubCell"/>
</dbReference>
<dbReference type="SMART" id="SM00479">
    <property type="entry name" value="EXOIII"/>
    <property type="match status" value="1"/>
</dbReference>
<dbReference type="InterPro" id="IPR022894">
    <property type="entry name" value="Oligoribonuclease"/>
</dbReference>
<dbReference type="EC" id="3.1.-.-" evidence="6"/>
<evidence type="ECO:0000256" key="6">
    <source>
        <dbReference type="HAMAP-Rule" id="MF_00045"/>
    </source>
</evidence>
<reference evidence="8 9" key="1">
    <citation type="submission" date="2018-10" db="EMBL/GenBank/DDBJ databases">
        <title>Genomic Encyclopedia of Type Strains, Phase IV (KMG-IV): sequencing the most valuable type-strain genomes for metagenomic binning, comparative biology and taxonomic classification.</title>
        <authorList>
            <person name="Goeker M."/>
        </authorList>
    </citation>
    <scope>NUCLEOTIDE SEQUENCE [LARGE SCALE GENOMIC DNA]</scope>
    <source>
        <strain evidence="8 9">DSM 23229</strain>
    </source>
</reference>
<proteinExistence type="inferred from homology"/>
<keyword evidence="6" id="KW-0963">Cytoplasm</keyword>
<feature type="domain" description="Exonuclease" evidence="7">
    <location>
        <begin position="9"/>
        <end position="182"/>
    </location>
</feature>
<accession>A0A420WTG3</accession>
<comment type="similarity">
    <text evidence="1 6">Belongs to the oligoribonuclease family.</text>
</comment>
<evidence type="ECO:0000313" key="8">
    <source>
        <dbReference type="EMBL" id="RKQ96294.1"/>
    </source>
</evidence>
<name>A0A420WTG3_9GAMM</name>
<dbReference type="InterPro" id="IPR012337">
    <property type="entry name" value="RNaseH-like_sf"/>
</dbReference>
<dbReference type="PANTHER" id="PTHR11046">
    <property type="entry name" value="OLIGORIBONUCLEASE, MITOCHONDRIAL"/>
    <property type="match status" value="1"/>
</dbReference>
<sequence length="183" mass="21477">MSEDREQERLIWIDLEMTGLDPERERIIEIATIVTDNALNVIAEGPVLAVHRSDSLLNAMDEWNTRTHGNTGLTERVRQSDIDIREAERRTLAFLAEYVKPNTSPMCGNSVHQDRRFMQREMPELEAFFHYRNLDVSTLKELARRWKPDVLKGLTKQGTHLALDDIRDSIEELKYYREHFLKL</sequence>
<dbReference type="AlphaFoldDB" id="A0A420WTG3"/>
<dbReference type="HAMAP" id="MF_00045">
    <property type="entry name" value="Oligoribonuclease"/>
    <property type="match status" value="1"/>
</dbReference>
<dbReference type="GO" id="GO:0000175">
    <property type="term" value="F:3'-5'-RNA exonuclease activity"/>
    <property type="evidence" value="ECO:0007669"/>
    <property type="project" value="InterPro"/>
</dbReference>
<dbReference type="RefSeq" id="WP_121173795.1">
    <property type="nucleotide sequence ID" value="NZ_RBIN01000009.1"/>
</dbReference>
<evidence type="ECO:0000313" key="9">
    <source>
        <dbReference type="Proteomes" id="UP000281975"/>
    </source>
</evidence>
<evidence type="ECO:0000256" key="4">
    <source>
        <dbReference type="ARBA" id="ARBA00022839"/>
    </source>
</evidence>
<comment type="caution">
    <text evidence="8">The sequence shown here is derived from an EMBL/GenBank/DDBJ whole genome shotgun (WGS) entry which is preliminary data.</text>
</comment>
<dbReference type="Proteomes" id="UP000281975">
    <property type="component" value="Unassembled WGS sequence"/>
</dbReference>
<organism evidence="8 9">
    <name type="scientific">Kushneria sinocarnis</name>
    <dbReference type="NCBI Taxonomy" id="595502"/>
    <lineage>
        <taxon>Bacteria</taxon>
        <taxon>Pseudomonadati</taxon>
        <taxon>Pseudomonadota</taxon>
        <taxon>Gammaproteobacteria</taxon>
        <taxon>Oceanospirillales</taxon>
        <taxon>Halomonadaceae</taxon>
        <taxon>Kushneria</taxon>
    </lineage>
</organism>
<comment type="function">
    <text evidence="6">3'-to-5' exoribonuclease specific for small oligoribonucleotides.</text>
</comment>
<gene>
    <name evidence="6" type="primary">orn</name>
    <name evidence="8" type="ORF">C7446_2886</name>
</gene>
<evidence type="ECO:0000259" key="7">
    <source>
        <dbReference type="SMART" id="SM00479"/>
    </source>
</evidence>
<keyword evidence="9" id="KW-1185">Reference proteome</keyword>
<dbReference type="NCBIfam" id="NF003765">
    <property type="entry name" value="PRK05359.1"/>
    <property type="match status" value="1"/>
</dbReference>
<dbReference type="GO" id="GO:0006259">
    <property type="term" value="P:DNA metabolic process"/>
    <property type="evidence" value="ECO:0007669"/>
    <property type="project" value="UniProtKB-ARBA"/>
</dbReference>
<dbReference type="Gene3D" id="3.30.420.10">
    <property type="entry name" value="Ribonuclease H-like superfamily/Ribonuclease H"/>
    <property type="match status" value="1"/>
</dbReference>
<evidence type="ECO:0000256" key="1">
    <source>
        <dbReference type="ARBA" id="ARBA00009921"/>
    </source>
</evidence>